<dbReference type="InterPro" id="IPR000719">
    <property type="entry name" value="Prot_kinase_dom"/>
</dbReference>
<evidence type="ECO:0000313" key="3">
    <source>
        <dbReference type="EMBL" id="KAH7543151.1"/>
    </source>
</evidence>
<reference evidence="3" key="1">
    <citation type="journal article" date="2021" name="Front. Plant Sci.">
        <title>Chromosome-Scale Genome Assembly for Chinese Sour Jujube and Insights Into Its Genome Evolution and Domestication Signature.</title>
        <authorList>
            <person name="Shen L.-Y."/>
            <person name="Luo H."/>
            <person name="Wang X.-L."/>
            <person name="Wang X.-M."/>
            <person name="Qiu X.-J."/>
            <person name="Liu H."/>
            <person name="Zhou S.-S."/>
            <person name="Jia K.-H."/>
            <person name="Nie S."/>
            <person name="Bao Y.-T."/>
            <person name="Zhang R.-G."/>
            <person name="Yun Q.-Z."/>
            <person name="Chai Y.-H."/>
            <person name="Lu J.-Y."/>
            <person name="Li Y."/>
            <person name="Zhao S.-W."/>
            <person name="Mao J.-F."/>
            <person name="Jia S.-G."/>
            <person name="Mao Y.-M."/>
        </authorList>
    </citation>
    <scope>NUCLEOTIDE SEQUENCE</scope>
    <source>
        <strain evidence="3">AT0</strain>
        <tissue evidence="3">Leaf</tissue>
    </source>
</reference>
<dbReference type="AlphaFoldDB" id="A0A978VWF6"/>
<feature type="domain" description="Protein kinase" evidence="2">
    <location>
        <begin position="140"/>
        <end position="366"/>
    </location>
</feature>
<dbReference type="SUPFAM" id="SSF56112">
    <property type="entry name" value="Protein kinase-like (PK-like)"/>
    <property type="match status" value="1"/>
</dbReference>
<gene>
    <name evidence="3" type="ORF">FEM48_Zijuj02G0152800</name>
</gene>
<proteinExistence type="predicted"/>
<keyword evidence="1" id="KW-0547">Nucleotide-binding</keyword>
<organism evidence="3 4">
    <name type="scientific">Ziziphus jujuba var. spinosa</name>
    <dbReference type="NCBI Taxonomy" id="714518"/>
    <lineage>
        <taxon>Eukaryota</taxon>
        <taxon>Viridiplantae</taxon>
        <taxon>Streptophyta</taxon>
        <taxon>Embryophyta</taxon>
        <taxon>Tracheophyta</taxon>
        <taxon>Spermatophyta</taxon>
        <taxon>Magnoliopsida</taxon>
        <taxon>eudicotyledons</taxon>
        <taxon>Gunneridae</taxon>
        <taxon>Pentapetalae</taxon>
        <taxon>rosids</taxon>
        <taxon>fabids</taxon>
        <taxon>Rosales</taxon>
        <taxon>Rhamnaceae</taxon>
        <taxon>Paliureae</taxon>
        <taxon>Ziziphus</taxon>
    </lineage>
</organism>
<sequence length="448" mass="50378">MHETVIKHKRRGSLFHCASAQDLRCLDMEKEKQDVSSPRGVLEAYATAFESDTVTPENSTSELESRPNSRAVSHWRKFFKLWNKRSIKRLASFPPLGVPKISIRKCKNERESPLLTNVYNFKSSLVNFTFSELQAATNNFSEENVIGKGGYAKVYRGCLRNGQLIAVKRLIKGTADEKTAAFLSELGIIAHVDHPNTAKLFGCCIEGGMHLVFQLSSFGSLGSLLHEAAKLCLQMHVTSRDLEALDDTVVICDFGLAKWLPEQLTHHNVSKFEGTFGYFAPEYFMHGIVDEKTDVYSFGVLLLELITGRRALDDLQQSLVIWSKPLLDGNNIKELVDPALGDKYDSEEIDRVVLTASLCIEQSPILRRHNGGYKDITFVISQVKTLSYSSSVVVILLRGDEYVAECAKECRKSSLQRTYSEELLDADEYNSTKYLNDLNRHKQVAFSS</sequence>
<dbReference type="InterPro" id="IPR046958">
    <property type="entry name" value="RBK1/2/STUNTED"/>
</dbReference>
<dbReference type="FunFam" id="3.30.200.20:FF:000389">
    <property type="entry name" value="Receptor-like cytosolic serine/threonine-protein kinase RBK1"/>
    <property type="match status" value="1"/>
</dbReference>
<dbReference type="PROSITE" id="PS50011">
    <property type="entry name" value="PROTEIN_KINASE_DOM"/>
    <property type="match status" value="1"/>
</dbReference>
<evidence type="ECO:0000256" key="1">
    <source>
        <dbReference type="PROSITE-ProRule" id="PRU10141"/>
    </source>
</evidence>
<name>A0A978VWF6_ZIZJJ</name>
<dbReference type="PANTHER" id="PTHR47987:SF14">
    <property type="entry name" value="RECEPTOR-LIKE CYTOSOLIC SERINE_THREONINE-PROTEIN KINASE RBK2"/>
    <property type="match status" value="1"/>
</dbReference>
<feature type="binding site" evidence="1">
    <location>
        <position position="168"/>
    </location>
    <ligand>
        <name>ATP</name>
        <dbReference type="ChEBI" id="CHEBI:30616"/>
    </ligand>
</feature>
<dbReference type="EMBL" id="JAEACU010000002">
    <property type="protein sequence ID" value="KAH7543151.1"/>
    <property type="molecule type" value="Genomic_DNA"/>
</dbReference>
<comment type="caution">
    <text evidence="3">The sequence shown here is derived from an EMBL/GenBank/DDBJ whole genome shotgun (WGS) entry which is preliminary data.</text>
</comment>
<dbReference type="Pfam" id="PF07714">
    <property type="entry name" value="PK_Tyr_Ser-Thr"/>
    <property type="match status" value="1"/>
</dbReference>
<keyword evidence="1" id="KW-0067">ATP-binding</keyword>
<accession>A0A978VWF6</accession>
<dbReference type="InterPro" id="IPR017441">
    <property type="entry name" value="Protein_kinase_ATP_BS"/>
</dbReference>
<evidence type="ECO:0000313" key="4">
    <source>
        <dbReference type="Proteomes" id="UP000813462"/>
    </source>
</evidence>
<protein>
    <recommendedName>
        <fullName evidence="2">Protein kinase domain-containing protein</fullName>
    </recommendedName>
</protein>
<dbReference type="PANTHER" id="PTHR47987">
    <property type="entry name" value="OS08G0249100 PROTEIN"/>
    <property type="match status" value="1"/>
</dbReference>
<evidence type="ECO:0000259" key="2">
    <source>
        <dbReference type="PROSITE" id="PS50011"/>
    </source>
</evidence>
<dbReference type="Gene3D" id="3.30.200.20">
    <property type="entry name" value="Phosphorylase Kinase, domain 1"/>
    <property type="match status" value="1"/>
</dbReference>
<dbReference type="PROSITE" id="PS00107">
    <property type="entry name" value="PROTEIN_KINASE_ATP"/>
    <property type="match status" value="1"/>
</dbReference>
<dbReference type="InterPro" id="IPR011009">
    <property type="entry name" value="Kinase-like_dom_sf"/>
</dbReference>
<dbReference type="GO" id="GO:0005524">
    <property type="term" value="F:ATP binding"/>
    <property type="evidence" value="ECO:0007669"/>
    <property type="project" value="UniProtKB-UniRule"/>
</dbReference>
<dbReference type="InterPro" id="IPR001245">
    <property type="entry name" value="Ser-Thr/Tyr_kinase_cat_dom"/>
</dbReference>
<dbReference type="GO" id="GO:0004672">
    <property type="term" value="F:protein kinase activity"/>
    <property type="evidence" value="ECO:0007669"/>
    <property type="project" value="InterPro"/>
</dbReference>
<dbReference type="Pfam" id="PF00069">
    <property type="entry name" value="Pkinase"/>
    <property type="match status" value="1"/>
</dbReference>
<dbReference type="Proteomes" id="UP000813462">
    <property type="component" value="Unassembled WGS sequence"/>
</dbReference>
<dbReference type="Gene3D" id="1.10.510.10">
    <property type="entry name" value="Transferase(Phosphotransferase) domain 1"/>
    <property type="match status" value="1"/>
</dbReference>